<evidence type="ECO:0000313" key="12">
    <source>
        <dbReference type="Proteomes" id="UP000298030"/>
    </source>
</evidence>
<evidence type="ECO:0000256" key="5">
    <source>
        <dbReference type="ARBA" id="ARBA00022989"/>
    </source>
</evidence>
<feature type="transmembrane region" description="Helical" evidence="9">
    <location>
        <begin position="381"/>
        <end position="401"/>
    </location>
</feature>
<evidence type="ECO:0000256" key="8">
    <source>
        <dbReference type="SAM" id="MobiDB-lite"/>
    </source>
</evidence>
<evidence type="ECO:0000256" key="6">
    <source>
        <dbReference type="ARBA" id="ARBA00023136"/>
    </source>
</evidence>
<feature type="transmembrane region" description="Helical" evidence="9">
    <location>
        <begin position="608"/>
        <end position="627"/>
    </location>
</feature>
<dbReference type="GO" id="GO:0016020">
    <property type="term" value="C:membrane"/>
    <property type="evidence" value="ECO:0007669"/>
    <property type="project" value="UniProtKB-SubCell"/>
</dbReference>
<dbReference type="OrthoDB" id="1932925at2759"/>
<dbReference type="PANTHER" id="PTHR13533">
    <property type="entry name" value="N-ACETYLNEURAMINATE 9-O-ACETYLTRANSFERASE"/>
    <property type="match status" value="1"/>
</dbReference>
<name>A0A4Y7TLW6_COPMI</name>
<feature type="domain" description="Cas1p 10 TM acyl transferase" evidence="10">
    <location>
        <begin position="302"/>
        <end position="740"/>
    </location>
</feature>
<feature type="transmembrane region" description="Helical" evidence="9">
    <location>
        <begin position="846"/>
        <end position="864"/>
    </location>
</feature>
<accession>A0A4Y7TLW6</accession>
<comment type="caution">
    <text evidence="11">The sequence shown here is derived from an EMBL/GenBank/DDBJ whole genome shotgun (WGS) entry which is preliminary data.</text>
</comment>
<dbReference type="AlphaFoldDB" id="A0A4Y7TLW6"/>
<evidence type="ECO:0000259" key="10">
    <source>
        <dbReference type="Pfam" id="PF07779"/>
    </source>
</evidence>
<feature type="transmembrane region" description="Helical" evidence="9">
    <location>
        <begin position="422"/>
        <end position="442"/>
    </location>
</feature>
<dbReference type="PANTHER" id="PTHR13533:SF1">
    <property type="entry name" value="N-ACETYLNEURAMINATE 9-O-ACETYLTRANSFERASE"/>
    <property type="match status" value="1"/>
</dbReference>
<dbReference type="Proteomes" id="UP000298030">
    <property type="component" value="Unassembled WGS sequence"/>
</dbReference>
<feature type="compositionally biased region" description="Low complexity" evidence="8">
    <location>
        <begin position="752"/>
        <end position="764"/>
    </location>
</feature>
<evidence type="ECO:0000256" key="2">
    <source>
        <dbReference type="ARBA" id="ARBA00010666"/>
    </source>
</evidence>
<reference evidence="11 12" key="1">
    <citation type="journal article" date="2019" name="Nat. Ecol. Evol.">
        <title>Megaphylogeny resolves global patterns of mushroom evolution.</title>
        <authorList>
            <person name="Varga T."/>
            <person name="Krizsan K."/>
            <person name="Foldi C."/>
            <person name="Dima B."/>
            <person name="Sanchez-Garcia M."/>
            <person name="Sanchez-Ramirez S."/>
            <person name="Szollosi G.J."/>
            <person name="Szarkandi J.G."/>
            <person name="Papp V."/>
            <person name="Albert L."/>
            <person name="Andreopoulos W."/>
            <person name="Angelini C."/>
            <person name="Antonin V."/>
            <person name="Barry K.W."/>
            <person name="Bougher N.L."/>
            <person name="Buchanan P."/>
            <person name="Buyck B."/>
            <person name="Bense V."/>
            <person name="Catcheside P."/>
            <person name="Chovatia M."/>
            <person name="Cooper J."/>
            <person name="Damon W."/>
            <person name="Desjardin D."/>
            <person name="Finy P."/>
            <person name="Geml J."/>
            <person name="Haridas S."/>
            <person name="Hughes K."/>
            <person name="Justo A."/>
            <person name="Karasinski D."/>
            <person name="Kautmanova I."/>
            <person name="Kiss B."/>
            <person name="Kocsube S."/>
            <person name="Kotiranta H."/>
            <person name="LaButti K.M."/>
            <person name="Lechner B.E."/>
            <person name="Liimatainen K."/>
            <person name="Lipzen A."/>
            <person name="Lukacs Z."/>
            <person name="Mihaltcheva S."/>
            <person name="Morgado L.N."/>
            <person name="Niskanen T."/>
            <person name="Noordeloos M.E."/>
            <person name="Ohm R.A."/>
            <person name="Ortiz-Santana B."/>
            <person name="Ovrebo C."/>
            <person name="Racz N."/>
            <person name="Riley R."/>
            <person name="Savchenko A."/>
            <person name="Shiryaev A."/>
            <person name="Soop K."/>
            <person name="Spirin V."/>
            <person name="Szebenyi C."/>
            <person name="Tomsovsky M."/>
            <person name="Tulloss R.E."/>
            <person name="Uehling J."/>
            <person name="Grigoriev I.V."/>
            <person name="Vagvolgyi C."/>
            <person name="Papp T."/>
            <person name="Martin F.M."/>
            <person name="Miettinen O."/>
            <person name="Hibbett D.S."/>
            <person name="Nagy L.G."/>
        </authorList>
    </citation>
    <scope>NUCLEOTIDE SEQUENCE [LARGE SCALE GENOMIC DNA]</scope>
    <source>
        <strain evidence="11 12">FP101781</strain>
    </source>
</reference>
<keyword evidence="7" id="KW-0325">Glycoprotein</keyword>
<dbReference type="Pfam" id="PF07779">
    <property type="entry name" value="Cas1_AcylT"/>
    <property type="match status" value="1"/>
</dbReference>
<keyword evidence="12" id="KW-1185">Reference proteome</keyword>
<feature type="transmembrane region" description="Helical" evidence="9">
    <location>
        <begin position="579"/>
        <end position="596"/>
    </location>
</feature>
<dbReference type="InterPro" id="IPR012419">
    <property type="entry name" value="Cas1_AcylTrans_dom"/>
</dbReference>
<sequence length="865" mass="98100">MPAKITLNPAWPQYVGVLSLFVAVLAGLSRYVVFDISDPYHCSALANRGTWLDAGKRNWQPDGCMLNQYSVKQAAGCLRSRDVVFIGDSITRKLFFQFAHILDSSLPTAPDNNDKKHQDHDLITANKTRVSFHWDPFLNETSTKGILTGGHGGQDTPALLVLGSGLWYLRYAATSGGIPAWEENMDTIFSAFVRRKRPVADAVVMLPVEQVATLKLSPERASTMHPSDIDAMNSDLFHRINPIHSLATPYSMPLHLPLVFNKMLDPANTEDGVHYSDPLVWLQATMLLNLRCNDELPKQFPYSQTCCNRYPSPNIPHLLVLALLVLSIPVLCYLASTGDIQKLITIPTNADYSPYLTMSAGLLLTYLADRSWFWLKEHKQFNPWTFAMLSLLALGAGCLNIRHADNDLGFLNRDQTDEWKGWMQIAILIYHYLGASKISGIYNPIRVLVASYLFMTGYGHTTFYLRKSDFGFLRIAQVLVRLNLLTVLLAYTMNTDYISYYFSPLVSMWFLIIYVTMRVGAQFNERTAFLLFKIAASAALFTWFVREKWPLMALFGFLEKVFNIRWSAREWSFRVELDLWIVYVGMLAAIAVIKLREYRLTDDHRWPLFQKTVLGASALALVWFFAFELLQESKFTYNTWHPFVSFIPVLAFAFLRNASVILRSTSSYIFAFVGKCSLETFILQYHFWLAGDTKGVLLVIPGTHLRPVNFVITTIMFVYLSDKMSWATGEITSRICAKPKVAPEPTLPLPNSTTTGAGHASSSSNIHDDAVVEFEVDEEGSQEVLVPPRSQALRSLKDQDGAQIPFEPDTPIRPRRWIDRLAEARPAPKPTRIWERIPSFFTSLKGRLVLGLLVMWVLNVLWSYP</sequence>
<dbReference type="EMBL" id="QPFP01000008">
    <property type="protein sequence ID" value="TEB35170.1"/>
    <property type="molecule type" value="Genomic_DNA"/>
</dbReference>
<evidence type="ECO:0000313" key="11">
    <source>
        <dbReference type="EMBL" id="TEB35170.1"/>
    </source>
</evidence>
<keyword evidence="5 9" id="KW-1133">Transmembrane helix</keyword>
<evidence type="ECO:0000256" key="1">
    <source>
        <dbReference type="ARBA" id="ARBA00004141"/>
    </source>
</evidence>
<evidence type="ECO:0000256" key="3">
    <source>
        <dbReference type="ARBA" id="ARBA00022679"/>
    </source>
</evidence>
<feature type="transmembrane region" description="Helical" evidence="9">
    <location>
        <begin position="695"/>
        <end position="720"/>
    </location>
</feature>
<comment type="similarity">
    <text evidence="2">Belongs to the PC-esterase family. CASD1 subfamily.</text>
</comment>
<protein>
    <submittedName>
        <fullName evidence="11">Cas1p-domain-containing protein</fullName>
    </submittedName>
</protein>
<feature type="transmembrane region" description="Helical" evidence="9">
    <location>
        <begin position="667"/>
        <end position="689"/>
    </location>
</feature>
<feature type="transmembrane region" description="Helical" evidence="9">
    <location>
        <begin position="472"/>
        <end position="491"/>
    </location>
</feature>
<evidence type="ECO:0000256" key="9">
    <source>
        <dbReference type="SAM" id="Phobius"/>
    </source>
</evidence>
<dbReference type="STRING" id="71717.A0A4Y7TLW6"/>
<keyword evidence="6 9" id="KW-0472">Membrane</keyword>
<proteinExistence type="inferred from homology"/>
<feature type="transmembrane region" description="Helical" evidence="9">
    <location>
        <begin position="497"/>
        <end position="516"/>
    </location>
</feature>
<feature type="transmembrane region" description="Helical" evidence="9">
    <location>
        <begin position="315"/>
        <end position="334"/>
    </location>
</feature>
<feature type="transmembrane region" description="Helical" evidence="9">
    <location>
        <begin position="528"/>
        <end position="545"/>
    </location>
</feature>
<keyword evidence="4 9" id="KW-0812">Transmembrane</keyword>
<dbReference type="GO" id="GO:0016740">
    <property type="term" value="F:transferase activity"/>
    <property type="evidence" value="ECO:0007669"/>
    <property type="project" value="UniProtKB-KW"/>
</dbReference>
<gene>
    <name evidence="11" type="ORF">FA13DRAFT_1728982</name>
</gene>
<feature type="region of interest" description="Disordered" evidence="8">
    <location>
        <begin position="745"/>
        <end position="764"/>
    </location>
</feature>
<dbReference type="GO" id="GO:0005975">
    <property type="term" value="P:carbohydrate metabolic process"/>
    <property type="evidence" value="ECO:0007669"/>
    <property type="project" value="UniProtKB-ARBA"/>
</dbReference>
<organism evidence="11 12">
    <name type="scientific">Coprinellus micaceus</name>
    <name type="common">Glistening ink-cap mushroom</name>
    <name type="synonym">Coprinus micaceus</name>
    <dbReference type="NCBI Taxonomy" id="71717"/>
    <lineage>
        <taxon>Eukaryota</taxon>
        <taxon>Fungi</taxon>
        <taxon>Dikarya</taxon>
        <taxon>Basidiomycota</taxon>
        <taxon>Agaricomycotina</taxon>
        <taxon>Agaricomycetes</taxon>
        <taxon>Agaricomycetidae</taxon>
        <taxon>Agaricales</taxon>
        <taxon>Agaricineae</taxon>
        <taxon>Psathyrellaceae</taxon>
        <taxon>Coprinellus</taxon>
    </lineage>
</organism>
<evidence type="ECO:0000256" key="4">
    <source>
        <dbReference type="ARBA" id="ARBA00022692"/>
    </source>
</evidence>
<feature type="transmembrane region" description="Helical" evidence="9">
    <location>
        <begin position="12"/>
        <end position="33"/>
    </location>
</feature>
<keyword evidence="3" id="KW-0808">Transferase</keyword>
<dbReference type="GO" id="GO:0005794">
    <property type="term" value="C:Golgi apparatus"/>
    <property type="evidence" value="ECO:0007669"/>
    <property type="project" value="UniProtKB-ARBA"/>
</dbReference>
<evidence type="ECO:0000256" key="7">
    <source>
        <dbReference type="ARBA" id="ARBA00023180"/>
    </source>
</evidence>
<comment type="subcellular location">
    <subcellularLocation>
        <location evidence="1">Membrane</location>
        <topology evidence="1">Multi-pass membrane protein</topology>
    </subcellularLocation>
</comment>
<feature type="transmembrane region" description="Helical" evidence="9">
    <location>
        <begin position="639"/>
        <end position="655"/>
    </location>
</feature>
<feature type="transmembrane region" description="Helical" evidence="9">
    <location>
        <begin position="355"/>
        <end position="375"/>
    </location>
</feature>